<organism evidence="2 3">
    <name type="scientific">Phyllobacterium phragmitis</name>
    <dbReference type="NCBI Taxonomy" id="2670329"/>
    <lineage>
        <taxon>Bacteria</taxon>
        <taxon>Pseudomonadati</taxon>
        <taxon>Pseudomonadota</taxon>
        <taxon>Alphaproteobacteria</taxon>
        <taxon>Hyphomicrobiales</taxon>
        <taxon>Phyllobacteriaceae</taxon>
        <taxon>Phyllobacterium</taxon>
    </lineage>
</organism>
<proteinExistence type="predicted"/>
<feature type="chain" id="PRO_5045786256" evidence="1">
    <location>
        <begin position="25"/>
        <end position="119"/>
    </location>
</feature>
<evidence type="ECO:0000313" key="2">
    <source>
        <dbReference type="EMBL" id="GAB1580175.1"/>
    </source>
</evidence>
<evidence type="ECO:0000256" key="1">
    <source>
        <dbReference type="SAM" id="SignalP"/>
    </source>
</evidence>
<name>A0ABQ0GU20_9HYPH</name>
<dbReference type="Proteomes" id="UP001628091">
    <property type="component" value="Unassembled WGS sequence"/>
</dbReference>
<dbReference type="RefSeq" id="WP_407863224.1">
    <property type="nucleotide sequence ID" value="NZ_BAAFZP010000001.1"/>
</dbReference>
<dbReference type="EMBL" id="BAAFZP010000001">
    <property type="protein sequence ID" value="GAB1580175.1"/>
    <property type="molecule type" value="Genomic_DNA"/>
</dbReference>
<keyword evidence="1" id="KW-0732">Signal</keyword>
<reference evidence="2 3" key="1">
    <citation type="submission" date="2024-10" db="EMBL/GenBank/DDBJ databases">
        <title>Isolation, draft genome sequencing and identification of Phyllobacterium sp. NSA23, isolated from leaf soil.</title>
        <authorList>
            <person name="Akita H."/>
        </authorList>
    </citation>
    <scope>NUCLEOTIDE SEQUENCE [LARGE SCALE GENOMIC DNA]</scope>
    <source>
        <strain evidence="2 3">NSA23</strain>
    </source>
</reference>
<feature type="signal peptide" evidence="1">
    <location>
        <begin position="1"/>
        <end position="24"/>
    </location>
</feature>
<gene>
    <name evidence="2" type="ORF">PPNSA23_01180</name>
</gene>
<protein>
    <submittedName>
        <fullName evidence="2">Uncharacterized protein</fullName>
    </submittedName>
</protein>
<accession>A0ABQ0GU20</accession>
<evidence type="ECO:0000313" key="3">
    <source>
        <dbReference type="Proteomes" id="UP001628091"/>
    </source>
</evidence>
<keyword evidence="3" id="KW-1185">Reference proteome</keyword>
<comment type="caution">
    <text evidence="2">The sequence shown here is derived from an EMBL/GenBank/DDBJ whole genome shotgun (WGS) entry which is preliminary data.</text>
</comment>
<sequence>MADMSPTRLVLRIAACVAALPTLAALPARADADSQTRIAFAATGPRTGSSSASAGSYLPEGVGDGGVSIIRPPTHPSVAAIVPAAGTTCESAVVLKGRGFMYGIARGETPVLDHPHCRR</sequence>